<evidence type="ECO:0000313" key="2">
    <source>
        <dbReference type="Proteomes" id="UP001595547"/>
    </source>
</evidence>
<dbReference type="RefSeq" id="WP_380072038.1">
    <property type="nucleotide sequence ID" value="NZ_JBHRTO010000001.1"/>
</dbReference>
<name>A0ABV7IVS8_9RHOB</name>
<organism evidence="1 2">
    <name type="scientific">Cypionkella sinensis</name>
    <dbReference type="NCBI Taxonomy" id="1756043"/>
    <lineage>
        <taxon>Bacteria</taxon>
        <taxon>Pseudomonadati</taxon>
        <taxon>Pseudomonadota</taxon>
        <taxon>Alphaproteobacteria</taxon>
        <taxon>Rhodobacterales</taxon>
        <taxon>Paracoccaceae</taxon>
        <taxon>Cypionkella</taxon>
    </lineage>
</organism>
<proteinExistence type="predicted"/>
<reference evidence="2" key="1">
    <citation type="journal article" date="2019" name="Int. J. Syst. Evol. Microbiol.">
        <title>The Global Catalogue of Microorganisms (GCM) 10K type strain sequencing project: providing services to taxonomists for standard genome sequencing and annotation.</title>
        <authorList>
            <consortium name="The Broad Institute Genomics Platform"/>
            <consortium name="The Broad Institute Genome Sequencing Center for Infectious Disease"/>
            <person name="Wu L."/>
            <person name="Ma J."/>
        </authorList>
    </citation>
    <scope>NUCLEOTIDE SEQUENCE [LARGE SCALE GENOMIC DNA]</scope>
    <source>
        <strain evidence="2">KCTC 52039</strain>
    </source>
</reference>
<protein>
    <recommendedName>
        <fullName evidence="3">Glyceraldehyde-3-phosphate dehydrogenase</fullName>
    </recommendedName>
</protein>
<evidence type="ECO:0008006" key="3">
    <source>
        <dbReference type="Google" id="ProtNLM"/>
    </source>
</evidence>
<gene>
    <name evidence="1" type="ORF">ACFOGH_05405</name>
</gene>
<comment type="caution">
    <text evidence="1">The sequence shown here is derived from an EMBL/GenBank/DDBJ whole genome shotgun (WGS) entry which is preliminary data.</text>
</comment>
<accession>A0ABV7IVS8</accession>
<dbReference type="Proteomes" id="UP001595547">
    <property type="component" value="Unassembled WGS sequence"/>
</dbReference>
<sequence length="47" mass="5098">MTDRIALVLALLIAAAIGADVVLNSGAASVFLLRKLLDLVQYVMIWR</sequence>
<keyword evidence="2" id="KW-1185">Reference proteome</keyword>
<evidence type="ECO:0000313" key="1">
    <source>
        <dbReference type="EMBL" id="MFC3180415.1"/>
    </source>
</evidence>
<dbReference type="EMBL" id="JBHRTO010000001">
    <property type="protein sequence ID" value="MFC3180415.1"/>
    <property type="molecule type" value="Genomic_DNA"/>
</dbReference>